<proteinExistence type="predicted"/>
<dbReference type="InterPro" id="IPR019646">
    <property type="entry name" value="Aminoglyc_AdlTrfase"/>
</dbReference>
<accession>A0A516GDK4</accession>
<dbReference type="EMBL" id="CP041616">
    <property type="protein sequence ID" value="QDO89440.1"/>
    <property type="molecule type" value="Genomic_DNA"/>
</dbReference>
<dbReference type="Proteomes" id="UP000315395">
    <property type="component" value="Chromosome"/>
</dbReference>
<reference evidence="1 2" key="1">
    <citation type="submission" date="2019-07" db="EMBL/GenBank/DDBJ databases">
        <title>complete genome sequencing of Ornithinimicrobium sp. H23M54.</title>
        <authorList>
            <person name="Bae J.-W."/>
            <person name="Lee S.-Y."/>
        </authorList>
    </citation>
    <scope>NUCLEOTIDE SEQUENCE [LARGE SCALE GENOMIC DNA]</scope>
    <source>
        <strain evidence="1 2">H23M54</strain>
    </source>
</reference>
<name>A0A516GDK4_9MICO</name>
<evidence type="ECO:0000313" key="2">
    <source>
        <dbReference type="Proteomes" id="UP000315395"/>
    </source>
</evidence>
<dbReference type="Pfam" id="PF10706">
    <property type="entry name" value="Aminoglyc_resit"/>
    <property type="match status" value="1"/>
</dbReference>
<gene>
    <name evidence="1" type="ORF">FNH13_14790</name>
</gene>
<protein>
    <submittedName>
        <fullName evidence="1">Lincomycin resistance protein LmrB</fullName>
    </submittedName>
</protein>
<keyword evidence="2" id="KW-1185">Reference proteome</keyword>
<dbReference type="Gene3D" id="3.30.460.40">
    <property type="match status" value="1"/>
</dbReference>
<dbReference type="AlphaFoldDB" id="A0A516GDK4"/>
<dbReference type="RefSeq" id="WP_029202545.1">
    <property type="nucleotide sequence ID" value="NZ_CP041616.1"/>
</dbReference>
<sequence length="160" mass="17741">MKNSSRMTAAEVVQIVAWLHANGVVYQVNGGWGVDALVGRQTRSHQDLDVFIDEDHEAEFMAWLTSRGYRVTEDWRPVRVQLSSHSGQVDVHAMRLDPAGNGVQQGLDGEVYLHPSEQRVTGLIDGQAVVVASAGRARELRRGYPMRAVDLHDLAVLDEL</sequence>
<organism evidence="1 2">
    <name type="scientific">Ornithinimicrobium ciconiae</name>
    <dbReference type="NCBI Taxonomy" id="2594265"/>
    <lineage>
        <taxon>Bacteria</taxon>
        <taxon>Bacillati</taxon>
        <taxon>Actinomycetota</taxon>
        <taxon>Actinomycetes</taxon>
        <taxon>Micrococcales</taxon>
        <taxon>Ornithinimicrobiaceae</taxon>
        <taxon>Ornithinimicrobium</taxon>
    </lineage>
</organism>
<dbReference type="KEGG" id="orz:FNH13_14790"/>
<dbReference type="OrthoDB" id="9800567at2"/>
<evidence type="ECO:0000313" key="1">
    <source>
        <dbReference type="EMBL" id="QDO89440.1"/>
    </source>
</evidence>